<evidence type="ECO:0000313" key="6">
    <source>
        <dbReference type="Proteomes" id="UP000242637"/>
    </source>
</evidence>
<keyword evidence="2" id="KW-0732">Signal</keyword>
<dbReference type="SUPFAM" id="SSF47090">
    <property type="entry name" value="PGBD-like"/>
    <property type="match status" value="3"/>
</dbReference>
<dbReference type="InterPro" id="IPR036365">
    <property type="entry name" value="PGBD-like_sf"/>
</dbReference>
<dbReference type="RefSeq" id="WP_034400397.1">
    <property type="nucleotide sequence ID" value="NZ_LT906453.1"/>
</dbReference>
<evidence type="ECO:0000256" key="1">
    <source>
        <dbReference type="SAM" id="MobiDB-lite"/>
    </source>
</evidence>
<dbReference type="GeneID" id="77100400"/>
<keyword evidence="6" id="KW-1185">Reference proteome</keyword>
<organism evidence="5 6">
    <name type="scientific">Dermatophilus congolensis</name>
    <dbReference type="NCBI Taxonomy" id="1863"/>
    <lineage>
        <taxon>Bacteria</taxon>
        <taxon>Bacillati</taxon>
        <taxon>Actinomycetota</taxon>
        <taxon>Actinomycetes</taxon>
        <taxon>Micrococcales</taxon>
        <taxon>Dermatophilaceae</taxon>
        <taxon>Dermatophilus</taxon>
    </lineage>
</organism>
<feature type="compositionally biased region" description="Pro residues" evidence="1">
    <location>
        <begin position="324"/>
        <end position="352"/>
    </location>
</feature>
<gene>
    <name evidence="5" type="ORF">SAMEA4475696_01940</name>
</gene>
<feature type="domain" description="ARB-07466-like C-terminal" evidence="4">
    <location>
        <begin position="91"/>
        <end position="196"/>
    </location>
</feature>
<dbReference type="KEGG" id="dco:SAMEA4475696_1940"/>
<evidence type="ECO:0000259" key="3">
    <source>
        <dbReference type="Pfam" id="PF01471"/>
    </source>
</evidence>
<proteinExistence type="predicted"/>
<dbReference type="Gene3D" id="1.10.101.10">
    <property type="entry name" value="PGBD-like superfamily/PGBD"/>
    <property type="match status" value="3"/>
</dbReference>
<evidence type="ECO:0000259" key="4">
    <source>
        <dbReference type="Pfam" id="PF26571"/>
    </source>
</evidence>
<feature type="signal peptide" evidence="2">
    <location>
        <begin position="1"/>
        <end position="22"/>
    </location>
</feature>
<dbReference type="Pfam" id="PF26571">
    <property type="entry name" value="VldE"/>
    <property type="match status" value="1"/>
</dbReference>
<reference evidence="5 6" key="1">
    <citation type="submission" date="2017-06" db="EMBL/GenBank/DDBJ databases">
        <authorList>
            <consortium name="Pathogen Informatics"/>
        </authorList>
    </citation>
    <scope>NUCLEOTIDE SEQUENCE [LARGE SCALE GENOMIC DNA]</scope>
    <source>
        <strain evidence="5 6">NCTC13039</strain>
    </source>
</reference>
<feature type="chain" id="PRO_5011226644" evidence="2">
    <location>
        <begin position="23"/>
        <end position="498"/>
    </location>
</feature>
<accession>A0A239VPC8</accession>
<sequence length="498" mass="53426">MRTTLALALAAALITTPIPATATHGDHTGNPDTYAGTPVPPPHTPTGAHTPITTTKNTQIINPTSSVPLPDAIDIQPSYIPQISCDPIDRPGTLALGNLLVNTYKTGYVGYSRFCSEGGTSEHYDGRALDWMLDATNPTQKTIGDTAAAWLTANNGENARRLGIQYIIWNATMWRAYAPERGWATYTGPNPHTDHIHISLTWDGANRRTSWWTGTAITSLDLGPCRATTGNPWALLYTGKRTTPCPTPTPGPSTTKTTWVPGNTSPQIAEAQKLLGITADGKFGYGTRNAVIAYQKRSSIPTTGVLDQSTWAALDPTSLTTTPTPTPEPTPAPAPTPAPTPAPAPTPSPSPSRTPITINTPATAYRTTTLRPGSRGPAVKALQTLLRIPTTSTYDPRTTNAVKTLQKKWKLPTTGTTNLKTWNRAELNRYPWLPYAGTTLRPGSRGPAVKALQTLLRIPTDGIFGPATRNALTATQKKLRTPQTGITDPTTWKAFIRL</sequence>
<dbReference type="InterPro" id="IPR002477">
    <property type="entry name" value="Peptidoglycan-bd-like"/>
</dbReference>
<evidence type="ECO:0000313" key="5">
    <source>
        <dbReference type="EMBL" id="SNV23942.1"/>
    </source>
</evidence>
<dbReference type="Pfam" id="PF01471">
    <property type="entry name" value="PG_binding_1"/>
    <property type="match status" value="3"/>
</dbReference>
<feature type="domain" description="Peptidoglycan binding-like" evidence="3">
    <location>
        <begin position="447"/>
        <end position="494"/>
    </location>
</feature>
<dbReference type="InterPro" id="IPR036366">
    <property type="entry name" value="PGBDSf"/>
</dbReference>
<dbReference type="OrthoDB" id="5181100at2"/>
<evidence type="ECO:0000256" key="2">
    <source>
        <dbReference type="SAM" id="SignalP"/>
    </source>
</evidence>
<name>A0A239VPC8_9MICO</name>
<dbReference type="InterPro" id="IPR058593">
    <property type="entry name" value="ARB_07466-like_C"/>
</dbReference>
<dbReference type="Proteomes" id="UP000242637">
    <property type="component" value="Chromosome 1"/>
</dbReference>
<feature type="domain" description="Peptidoglycan binding-like" evidence="3">
    <location>
        <begin position="377"/>
        <end position="423"/>
    </location>
</feature>
<dbReference type="STRING" id="1121387.GCA_000429885_00308"/>
<dbReference type="AlphaFoldDB" id="A0A239VPC8"/>
<dbReference type="EMBL" id="LT906453">
    <property type="protein sequence ID" value="SNV23942.1"/>
    <property type="molecule type" value="Genomic_DNA"/>
</dbReference>
<feature type="domain" description="Peptidoglycan binding-like" evidence="3">
    <location>
        <begin position="276"/>
        <end position="314"/>
    </location>
</feature>
<feature type="region of interest" description="Disordered" evidence="1">
    <location>
        <begin position="315"/>
        <end position="377"/>
    </location>
</feature>
<protein>
    <submittedName>
        <fullName evidence="5">Uncharacterized conserved protein</fullName>
    </submittedName>
</protein>